<dbReference type="EMBL" id="WIUZ02000001">
    <property type="protein sequence ID" value="KAF9793067.1"/>
    <property type="molecule type" value="Genomic_DNA"/>
</dbReference>
<dbReference type="AlphaFoldDB" id="A0A9P6LD02"/>
<name>A0A9P6LD02_9AGAM</name>
<reference evidence="2" key="2">
    <citation type="submission" date="2020-11" db="EMBL/GenBank/DDBJ databases">
        <authorList>
            <consortium name="DOE Joint Genome Institute"/>
            <person name="Kuo A."/>
            <person name="Miyauchi S."/>
            <person name="Kiss E."/>
            <person name="Drula E."/>
            <person name="Kohler A."/>
            <person name="Sanchez-Garcia M."/>
            <person name="Andreopoulos B."/>
            <person name="Barry K.W."/>
            <person name="Bonito G."/>
            <person name="Buee M."/>
            <person name="Carver A."/>
            <person name="Chen C."/>
            <person name="Cichocki N."/>
            <person name="Clum A."/>
            <person name="Culley D."/>
            <person name="Crous P.W."/>
            <person name="Fauchery L."/>
            <person name="Girlanda M."/>
            <person name="Hayes R."/>
            <person name="Keri Z."/>
            <person name="Labutti K."/>
            <person name="Lipzen A."/>
            <person name="Lombard V."/>
            <person name="Magnuson J."/>
            <person name="Maillard F."/>
            <person name="Morin E."/>
            <person name="Murat C."/>
            <person name="Nolan M."/>
            <person name="Ohm R."/>
            <person name="Pangilinan J."/>
            <person name="Pereira M."/>
            <person name="Perotto S."/>
            <person name="Peter M."/>
            <person name="Riley R."/>
            <person name="Sitrit Y."/>
            <person name="Stielow B."/>
            <person name="Szollosi G."/>
            <person name="Zifcakova L."/>
            <person name="Stursova M."/>
            <person name="Spatafora J.W."/>
            <person name="Tedersoo L."/>
            <person name="Vaario L.-M."/>
            <person name="Yamada A."/>
            <person name="Yan M."/>
            <person name="Wang P."/>
            <person name="Xu J."/>
            <person name="Bruns T."/>
            <person name="Baldrian P."/>
            <person name="Vilgalys R."/>
            <person name="Henrissat B."/>
            <person name="Grigoriev I.V."/>
            <person name="Hibbett D."/>
            <person name="Nagy L.G."/>
            <person name="Martin F.M."/>
        </authorList>
    </citation>
    <scope>NUCLEOTIDE SEQUENCE</scope>
    <source>
        <strain evidence="2">UH-Tt-Lm1</strain>
    </source>
</reference>
<protein>
    <submittedName>
        <fullName evidence="2">Uncharacterized protein</fullName>
    </submittedName>
</protein>
<feature type="region of interest" description="Disordered" evidence="1">
    <location>
        <begin position="25"/>
        <end position="50"/>
    </location>
</feature>
<gene>
    <name evidence="2" type="ORF">BJ322DRAFT_1032859</name>
</gene>
<reference evidence="2" key="1">
    <citation type="journal article" date="2020" name="Nat. Commun.">
        <title>Large-scale genome sequencing of mycorrhizal fungi provides insights into the early evolution of symbiotic traits.</title>
        <authorList>
            <person name="Miyauchi S."/>
            <person name="Kiss E."/>
            <person name="Kuo A."/>
            <person name="Drula E."/>
            <person name="Kohler A."/>
            <person name="Sanchez-Garcia M."/>
            <person name="Morin E."/>
            <person name="Andreopoulos B."/>
            <person name="Barry K.W."/>
            <person name="Bonito G."/>
            <person name="Buee M."/>
            <person name="Carver A."/>
            <person name="Chen C."/>
            <person name="Cichocki N."/>
            <person name="Clum A."/>
            <person name="Culley D."/>
            <person name="Crous P.W."/>
            <person name="Fauchery L."/>
            <person name="Girlanda M."/>
            <person name="Hayes R.D."/>
            <person name="Keri Z."/>
            <person name="LaButti K."/>
            <person name="Lipzen A."/>
            <person name="Lombard V."/>
            <person name="Magnuson J."/>
            <person name="Maillard F."/>
            <person name="Murat C."/>
            <person name="Nolan M."/>
            <person name="Ohm R.A."/>
            <person name="Pangilinan J."/>
            <person name="Pereira M.F."/>
            <person name="Perotto S."/>
            <person name="Peter M."/>
            <person name="Pfister S."/>
            <person name="Riley R."/>
            <person name="Sitrit Y."/>
            <person name="Stielow J.B."/>
            <person name="Szollosi G."/>
            <person name="Zifcakova L."/>
            <person name="Stursova M."/>
            <person name="Spatafora J.W."/>
            <person name="Tedersoo L."/>
            <person name="Vaario L.M."/>
            <person name="Yamada A."/>
            <person name="Yan M."/>
            <person name="Wang P."/>
            <person name="Xu J."/>
            <person name="Bruns T."/>
            <person name="Baldrian P."/>
            <person name="Vilgalys R."/>
            <person name="Dunand C."/>
            <person name="Henrissat B."/>
            <person name="Grigoriev I.V."/>
            <person name="Hibbett D."/>
            <person name="Nagy L.G."/>
            <person name="Martin F.M."/>
        </authorList>
    </citation>
    <scope>NUCLEOTIDE SEQUENCE</scope>
    <source>
        <strain evidence="2">UH-Tt-Lm1</strain>
    </source>
</reference>
<dbReference type="Proteomes" id="UP000736335">
    <property type="component" value="Unassembled WGS sequence"/>
</dbReference>
<comment type="caution">
    <text evidence="2">The sequence shown here is derived from an EMBL/GenBank/DDBJ whole genome shotgun (WGS) entry which is preliminary data.</text>
</comment>
<evidence type="ECO:0000313" key="2">
    <source>
        <dbReference type="EMBL" id="KAF9793067.1"/>
    </source>
</evidence>
<evidence type="ECO:0000256" key="1">
    <source>
        <dbReference type="SAM" id="MobiDB-lite"/>
    </source>
</evidence>
<keyword evidence="3" id="KW-1185">Reference proteome</keyword>
<feature type="region of interest" description="Disordered" evidence="1">
    <location>
        <begin position="170"/>
        <end position="189"/>
    </location>
</feature>
<proteinExistence type="predicted"/>
<organism evidence="2 3">
    <name type="scientific">Thelephora terrestris</name>
    <dbReference type="NCBI Taxonomy" id="56493"/>
    <lineage>
        <taxon>Eukaryota</taxon>
        <taxon>Fungi</taxon>
        <taxon>Dikarya</taxon>
        <taxon>Basidiomycota</taxon>
        <taxon>Agaricomycotina</taxon>
        <taxon>Agaricomycetes</taxon>
        <taxon>Thelephorales</taxon>
        <taxon>Thelephoraceae</taxon>
        <taxon>Thelephora</taxon>
    </lineage>
</organism>
<sequence length="236" mass="25921">MTWGFRRSTPPIDRSPLLHLAIRANEKTARQPPIPDSTSPDSHEWRSQGPLLPHHMTLGAGHRFNHLTYVTALNCVVSQGITGCGYHTPPSRRGGGSERRMDEALRIGYLETPCPVPTLTPLNHTHSVLSEHTIRHATRSKQSFIPSRLIGSSASFSERGGGGIEILIRRSSESVRSPRPPECNCGKPNNTRKVLLGSPGFTHRVNFIANCENHATSPGFADPIWDLASITRMAFA</sequence>
<evidence type="ECO:0000313" key="3">
    <source>
        <dbReference type="Proteomes" id="UP000736335"/>
    </source>
</evidence>
<accession>A0A9P6LD02</accession>